<dbReference type="SUPFAM" id="SSF48452">
    <property type="entry name" value="TPR-like"/>
    <property type="match status" value="1"/>
</dbReference>
<dbReference type="Pfam" id="PF13432">
    <property type="entry name" value="TPR_16"/>
    <property type="match status" value="1"/>
</dbReference>
<dbReference type="OrthoDB" id="9814129at2"/>
<dbReference type="SMART" id="SM00028">
    <property type="entry name" value="TPR"/>
    <property type="match status" value="4"/>
</dbReference>
<dbReference type="STRING" id="1188319.OYT1_00367"/>
<dbReference type="InterPro" id="IPR052943">
    <property type="entry name" value="TMTC_O-mannosyl-trnsfr"/>
</dbReference>
<dbReference type="InterPro" id="IPR011990">
    <property type="entry name" value="TPR-like_helical_dom_sf"/>
</dbReference>
<keyword evidence="1" id="KW-0378">Hydrolase</keyword>
<accession>A0A2Z6G932</accession>
<dbReference type="AlphaFoldDB" id="A0A2Z6G932"/>
<gene>
    <name evidence="1" type="ORF">OYT1_ch0385</name>
</gene>
<proteinExistence type="predicted"/>
<dbReference type="RefSeq" id="WP_062625600.1">
    <property type="nucleotide sequence ID" value="NZ_AP018738.1"/>
</dbReference>
<dbReference type="Pfam" id="PF14559">
    <property type="entry name" value="TPR_19"/>
    <property type="match status" value="1"/>
</dbReference>
<reference evidence="1 2" key="1">
    <citation type="submission" date="2018-06" db="EMBL/GenBank/DDBJ databases">
        <title>OYT1 Genome Sequencing.</title>
        <authorList>
            <person name="Kato S."/>
            <person name="Itoh T."/>
            <person name="Ohkuma M."/>
        </authorList>
    </citation>
    <scope>NUCLEOTIDE SEQUENCE [LARGE SCALE GENOMIC DNA]</scope>
    <source>
        <strain evidence="1 2">OYT1</strain>
    </source>
</reference>
<protein>
    <submittedName>
        <fullName evidence="1">Beta-barrel assembly-enhancing protease</fullName>
    </submittedName>
</protein>
<dbReference type="InterPro" id="IPR019734">
    <property type="entry name" value="TPR_rpt"/>
</dbReference>
<evidence type="ECO:0000313" key="2">
    <source>
        <dbReference type="Proteomes" id="UP000033070"/>
    </source>
</evidence>
<keyword evidence="2" id="KW-1185">Reference proteome</keyword>
<dbReference type="PANTHER" id="PTHR44809">
    <property type="match status" value="1"/>
</dbReference>
<organism evidence="1 2">
    <name type="scientific">Ferriphaselus amnicola</name>
    <dbReference type="NCBI Taxonomy" id="1188319"/>
    <lineage>
        <taxon>Bacteria</taxon>
        <taxon>Pseudomonadati</taxon>
        <taxon>Pseudomonadota</taxon>
        <taxon>Betaproteobacteria</taxon>
        <taxon>Nitrosomonadales</taxon>
        <taxon>Gallionellaceae</taxon>
        <taxon>Ferriphaselus</taxon>
    </lineage>
</organism>
<dbReference type="GO" id="GO:0006508">
    <property type="term" value="P:proteolysis"/>
    <property type="evidence" value="ECO:0007669"/>
    <property type="project" value="UniProtKB-KW"/>
</dbReference>
<dbReference type="Proteomes" id="UP000033070">
    <property type="component" value="Chromosome"/>
</dbReference>
<name>A0A2Z6G932_9PROT</name>
<dbReference type="KEGG" id="fam:OYT1_ch0385"/>
<evidence type="ECO:0000313" key="1">
    <source>
        <dbReference type="EMBL" id="BBE49958.1"/>
    </source>
</evidence>
<sequence length="670" mass="75720">MNREKSPTSVAASFLLNQFADPRFQEAHALAAQGSIDLAVKMYSEISDSQAERHYQDALVLKQRNNIQAAVAFLGKAVLADPFDIQAWMELANLQAGAEAERACRKVLELSPGNIAASVKLANLLLGKNQRIAAARILAAAQTTAGDDFSAIFPLASLVWQLGDFATAERHLRDCIQLNVSDLRAYHMLLDQLHRQDRLTDAEQLCRDYLMFDTKNTQMRIWLAQVLIRQQRWDEAKTNLTQLLNEEPNSVPLRKLYADMLAKSGDTENALELLKGNVNIKPNDSEVYLNWADMQHQVGGDAAAFDVCQLVANSFSREGAWGLNCLPGDVDSRLTFYQLASIAEQFCTGERALIDHTGLDIQNDSFELGQIVELFCIVIGQEHIDYLEHIAYPALAATEGFDKLLQERSVTYNIYTTPADLKPLQGFLHKITQRGIKYRINVELLAFSQDIYPILTLPIIDQVKRSLALKSVVVMALPDAIISGSIHRVIMDMTPFETVACAMPRINSEVAYPELKRMLSDDADSGLDSRMFVRKSMTDFIHPQSYSALVSENNCLRYRDHGSYYSAQNWVPPPLCFYARAEMLDHMIRHPLCGANSIASFYAIDHDFIDSAFRTENLRLIQDSDYFFWAEFTHPARHTDFLAGRKAEDYYAPESTKEIFKHEFKWVYSD</sequence>
<dbReference type="PANTHER" id="PTHR44809:SF1">
    <property type="entry name" value="PROTEIN O-MANNOSYL-TRANSFERASE TMTC1"/>
    <property type="match status" value="1"/>
</dbReference>
<dbReference type="Gene3D" id="1.25.40.10">
    <property type="entry name" value="Tetratricopeptide repeat domain"/>
    <property type="match status" value="2"/>
</dbReference>
<keyword evidence="1" id="KW-0645">Protease</keyword>
<dbReference type="EMBL" id="AP018738">
    <property type="protein sequence ID" value="BBE49958.1"/>
    <property type="molecule type" value="Genomic_DNA"/>
</dbReference>
<dbReference type="GO" id="GO:0008233">
    <property type="term" value="F:peptidase activity"/>
    <property type="evidence" value="ECO:0007669"/>
    <property type="project" value="UniProtKB-KW"/>
</dbReference>